<evidence type="ECO:0000256" key="1">
    <source>
        <dbReference type="SAM" id="Phobius"/>
    </source>
</evidence>
<reference evidence="2 3" key="1">
    <citation type="journal article" date="2016" name="Nat. Commun.">
        <title>Thousands of microbial genomes shed light on interconnected biogeochemical processes in an aquifer system.</title>
        <authorList>
            <person name="Anantharaman K."/>
            <person name="Brown C.T."/>
            <person name="Hug L.A."/>
            <person name="Sharon I."/>
            <person name="Castelle C.J."/>
            <person name="Probst A.J."/>
            <person name="Thomas B.C."/>
            <person name="Singh A."/>
            <person name="Wilkins M.J."/>
            <person name="Karaoz U."/>
            <person name="Brodie E.L."/>
            <person name="Williams K.H."/>
            <person name="Hubbard S.S."/>
            <person name="Banfield J.F."/>
        </authorList>
    </citation>
    <scope>NUCLEOTIDE SEQUENCE [LARGE SCALE GENOMIC DNA]</scope>
</reference>
<keyword evidence="1" id="KW-1133">Transmembrane helix</keyword>
<accession>A0A1F7S5V4</accession>
<keyword evidence="1" id="KW-0812">Transmembrane</keyword>
<gene>
    <name evidence="2" type="ORF">A2161_04440</name>
</gene>
<evidence type="ECO:0000313" key="3">
    <source>
        <dbReference type="Proteomes" id="UP000179266"/>
    </source>
</evidence>
<sequence>MNDRKQKIEENVERTLQLFNEIETIEPGPYFYAKLLSKIKNLQKKTRFSMRNFFQTVVLRPAFLVFLVILNIFSASFMFQETENQSQIREKYKIEMASEFSLMSNSSNLFLTY</sequence>
<evidence type="ECO:0000313" key="2">
    <source>
        <dbReference type="EMBL" id="OGL48648.1"/>
    </source>
</evidence>
<protein>
    <submittedName>
        <fullName evidence="2">Uncharacterized protein</fullName>
    </submittedName>
</protein>
<feature type="transmembrane region" description="Helical" evidence="1">
    <location>
        <begin position="57"/>
        <end position="79"/>
    </location>
</feature>
<organism evidence="2 3">
    <name type="scientific">Candidatus Schekmanbacteria bacterium RBG_13_48_7</name>
    <dbReference type="NCBI Taxonomy" id="1817878"/>
    <lineage>
        <taxon>Bacteria</taxon>
        <taxon>Candidatus Schekmaniibacteriota</taxon>
    </lineage>
</organism>
<proteinExistence type="predicted"/>
<name>A0A1F7S5V4_9BACT</name>
<comment type="caution">
    <text evidence="2">The sequence shown here is derived from an EMBL/GenBank/DDBJ whole genome shotgun (WGS) entry which is preliminary data.</text>
</comment>
<dbReference type="Proteomes" id="UP000179266">
    <property type="component" value="Unassembled WGS sequence"/>
</dbReference>
<dbReference type="EMBL" id="MGDD01000034">
    <property type="protein sequence ID" value="OGL48648.1"/>
    <property type="molecule type" value="Genomic_DNA"/>
</dbReference>
<keyword evidence="1" id="KW-0472">Membrane</keyword>
<dbReference type="AlphaFoldDB" id="A0A1F7S5V4"/>